<evidence type="ECO:0000256" key="1">
    <source>
        <dbReference type="SAM" id="SignalP"/>
    </source>
</evidence>
<dbReference type="AlphaFoldDB" id="A0A934PVA9"/>
<feature type="signal peptide" evidence="1">
    <location>
        <begin position="1"/>
        <end position="21"/>
    </location>
</feature>
<evidence type="ECO:0000313" key="3">
    <source>
        <dbReference type="Proteomes" id="UP000613193"/>
    </source>
</evidence>
<evidence type="ECO:0008006" key="4">
    <source>
        <dbReference type="Google" id="ProtNLM"/>
    </source>
</evidence>
<protein>
    <recommendedName>
        <fullName evidence="4">Alginate lyase</fullName>
    </recommendedName>
</protein>
<sequence length="229" mass="24775">MKKKINLLLLAVMTVSAVLYVSCKKDVASTDATTAKNDATIPRAAVPQSAFNLWSTCNGNPYNISGTNGICIPVGNCGTDIDAAQQNNGQNATGLQFNGCFKGGTSAYSSASEQAVFLADNVSQWNGNEMGFVKTLNDNALKGYLQGGGQYITQVISVGDNGYHTFKCQARSNNVHQVDFYVDGAYKFTLTNNSGSYWNHFFYFVGTNHWYGGSGNSGQQIEMYNMTTY</sequence>
<name>A0A934PVA9_9SPHI</name>
<accession>A0A934PVA9</accession>
<keyword evidence="3" id="KW-1185">Reference proteome</keyword>
<comment type="caution">
    <text evidence="2">The sequence shown here is derived from an EMBL/GenBank/DDBJ whole genome shotgun (WGS) entry which is preliminary data.</text>
</comment>
<dbReference type="Proteomes" id="UP000613193">
    <property type="component" value="Unassembled WGS sequence"/>
</dbReference>
<organism evidence="2 3">
    <name type="scientific">Mucilaginibacter segetis</name>
    <dbReference type="NCBI Taxonomy" id="2793071"/>
    <lineage>
        <taxon>Bacteria</taxon>
        <taxon>Pseudomonadati</taxon>
        <taxon>Bacteroidota</taxon>
        <taxon>Sphingobacteriia</taxon>
        <taxon>Sphingobacteriales</taxon>
        <taxon>Sphingobacteriaceae</taxon>
        <taxon>Mucilaginibacter</taxon>
    </lineage>
</organism>
<reference evidence="2" key="1">
    <citation type="submission" date="2020-12" db="EMBL/GenBank/DDBJ databases">
        <title>Bacterial novel species Mucilaginibacter sp. SD-g isolated from soil.</title>
        <authorList>
            <person name="Jung H.-Y."/>
        </authorList>
    </citation>
    <scope>NUCLEOTIDE SEQUENCE</scope>
    <source>
        <strain evidence="2">SD-g</strain>
    </source>
</reference>
<evidence type="ECO:0000313" key="2">
    <source>
        <dbReference type="EMBL" id="MBK0380207.1"/>
    </source>
</evidence>
<gene>
    <name evidence="2" type="ORF">I5M19_12860</name>
</gene>
<dbReference type="RefSeq" id="WP_200066735.1">
    <property type="nucleotide sequence ID" value="NZ_JAEHFW010000002.1"/>
</dbReference>
<feature type="chain" id="PRO_5038139958" description="Alginate lyase" evidence="1">
    <location>
        <begin position="22"/>
        <end position="229"/>
    </location>
</feature>
<dbReference type="EMBL" id="JAEHFW010000002">
    <property type="protein sequence ID" value="MBK0380207.1"/>
    <property type="molecule type" value="Genomic_DNA"/>
</dbReference>
<keyword evidence="1" id="KW-0732">Signal</keyword>
<proteinExistence type="predicted"/>